<comment type="caution">
    <text evidence="2">The sequence shown here is derived from an EMBL/GenBank/DDBJ whole genome shotgun (WGS) entry which is preliminary data.</text>
</comment>
<proteinExistence type="predicted"/>
<accession>A0A1G1KYQ0</accession>
<dbReference type="Proteomes" id="UP000178187">
    <property type="component" value="Unassembled WGS sequence"/>
</dbReference>
<evidence type="ECO:0000256" key="1">
    <source>
        <dbReference type="SAM" id="MobiDB-lite"/>
    </source>
</evidence>
<dbReference type="EMBL" id="MHFR01000037">
    <property type="protein sequence ID" value="OGW98028.1"/>
    <property type="molecule type" value="Genomic_DNA"/>
</dbReference>
<dbReference type="AlphaFoldDB" id="A0A1G1KYQ0"/>
<feature type="region of interest" description="Disordered" evidence="1">
    <location>
        <begin position="42"/>
        <end position="72"/>
    </location>
</feature>
<protein>
    <submittedName>
        <fullName evidence="2">Uncharacterized protein</fullName>
    </submittedName>
</protein>
<gene>
    <name evidence="2" type="ORF">A3G33_07280</name>
</gene>
<reference evidence="2 3" key="1">
    <citation type="journal article" date="2016" name="Nat. Commun.">
        <title>Thousands of microbial genomes shed light on interconnected biogeochemical processes in an aquifer system.</title>
        <authorList>
            <person name="Anantharaman K."/>
            <person name="Brown C.T."/>
            <person name="Hug L.A."/>
            <person name="Sharon I."/>
            <person name="Castelle C.J."/>
            <person name="Probst A.J."/>
            <person name="Thomas B.C."/>
            <person name="Singh A."/>
            <person name="Wilkins M.J."/>
            <person name="Karaoz U."/>
            <person name="Brodie E.L."/>
            <person name="Williams K.H."/>
            <person name="Hubbard S.S."/>
            <person name="Banfield J.F."/>
        </authorList>
    </citation>
    <scope>NUCLEOTIDE SEQUENCE [LARGE SCALE GENOMIC DNA]</scope>
</reference>
<sequence>MKKKGTGIWVPWSDCLSPFSVQMMAKDCKPEKRSGFYKGCHPRGSGDPYAALGSPDLSGGDGARRASRAGNEKIPSEARCWKVPRACPGGNHYLWIPAFAGMTLI</sequence>
<name>A0A1G1KYQ0_9BACT</name>
<evidence type="ECO:0000313" key="3">
    <source>
        <dbReference type="Proteomes" id="UP000178187"/>
    </source>
</evidence>
<evidence type="ECO:0000313" key="2">
    <source>
        <dbReference type="EMBL" id="OGW98028.1"/>
    </source>
</evidence>
<organism evidence="2 3">
    <name type="scientific">Candidatus Danuiimicrobium aquiferis</name>
    <dbReference type="NCBI Taxonomy" id="1801832"/>
    <lineage>
        <taxon>Bacteria</taxon>
        <taxon>Pseudomonadati</taxon>
        <taxon>Candidatus Omnitrophota</taxon>
        <taxon>Candidatus Danuiimicrobium</taxon>
    </lineage>
</organism>